<name>A0ABU1HPT4_9MICO</name>
<keyword evidence="2" id="KW-1185">Reference proteome</keyword>
<sequence>MPEVIRTRTMTARKQHECMWCRAVAVEPGQEYVRTTLVEDDHMYDWVACQPCIDAVKFVIDWADGYADEGISEDLIQDWARDIGPEADSTPDTQTGEQRAALSFLARYGKGMVVDHGFIGVAGHPDDNECTHRADGTDATYCGRRDDDHVWGAA</sequence>
<dbReference type="Proteomes" id="UP001249291">
    <property type="component" value="Unassembled WGS sequence"/>
</dbReference>
<evidence type="ECO:0000313" key="2">
    <source>
        <dbReference type="Proteomes" id="UP001249291"/>
    </source>
</evidence>
<evidence type="ECO:0000313" key="1">
    <source>
        <dbReference type="EMBL" id="MDR6142057.1"/>
    </source>
</evidence>
<gene>
    <name evidence="1" type="ORF">QE375_001611</name>
</gene>
<dbReference type="RefSeq" id="WP_309689738.1">
    <property type="nucleotide sequence ID" value="NZ_JAVIZQ010000001.1"/>
</dbReference>
<protein>
    <submittedName>
        <fullName evidence="1">Uncharacterized protein</fullName>
    </submittedName>
</protein>
<comment type="caution">
    <text evidence="1">The sequence shown here is derived from an EMBL/GenBank/DDBJ whole genome shotgun (WGS) entry which is preliminary data.</text>
</comment>
<reference evidence="1 2" key="1">
    <citation type="submission" date="2023-08" db="EMBL/GenBank/DDBJ databases">
        <title>Functional and genomic diversity of the sorghum phyllosphere microbiome.</title>
        <authorList>
            <person name="Shade A."/>
        </authorList>
    </citation>
    <scope>NUCLEOTIDE SEQUENCE [LARGE SCALE GENOMIC DNA]</scope>
    <source>
        <strain evidence="1 2">SORGH_AS_0445</strain>
    </source>
</reference>
<proteinExistence type="predicted"/>
<organism evidence="1 2">
    <name type="scientific">Microbacterium foliorum</name>
    <dbReference type="NCBI Taxonomy" id="104336"/>
    <lineage>
        <taxon>Bacteria</taxon>
        <taxon>Bacillati</taxon>
        <taxon>Actinomycetota</taxon>
        <taxon>Actinomycetes</taxon>
        <taxon>Micrococcales</taxon>
        <taxon>Microbacteriaceae</taxon>
        <taxon>Microbacterium</taxon>
    </lineage>
</organism>
<accession>A0ABU1HPT4</accession>
<dbReference type="EMBL" id="JAVIZQ010000001">
    <property type="protein sequence ID" value="MDR6142057.1"/>
    <property type="molecule type" value="Genomic_DNA"/>
</dbReference>